<evidence type="ECO:0000256" key="1">
    <source>
        <dbReference type="ARBA" id="ARBA00022737"/>
    </source>
</evidence>
<dbReference type="PANTHER" id="PTHR45586:SF1">
    <property type="entry name" value="LIPOPOLYSACCHARIDE ASSEMBLY PROTEIN B"/>
    <property type="match status" value="1"/>
</dbReference>
<protein>
    <recommendedName>
        <fullName evidence="5">Tetratricopeptide repeat protein</fullName>
    </recommendedName>
</protein>
<dbReference type="EMBL" id="NHSD01000327">
    <property type="protein sequence ID" value="MBK5928846.1"/>
    <property type="molecule type" value="Genomic_DNA"/>
</dbReference>
<dbReference type="Pfam" id="PF13432">
    <property type="entry name" value="TPR_16"/>
    <property type="match status" value="3"/>
</dbReference>
<dbReference type="AlphaFoldDB" id="A0A934WK85"/>
<reference evidence="3" key="1">
    <citation type="submission" date="2017-05" db="EMBL/GenBank/DDBJ databases">
        <authorList>
            <person name="Imhoff J.F."/>
            <person name="Rahn T."/>
            <person name="Kuenzel S."/>
            <person name="Neulinger S.C."/>
        </authorList>
    </citation>
    <scope>NUCLEOTIDE SEQUENCE</scope>
    <source>
        <strain evidence="3">LMG 28126</strain>
    </source>
</reference>
<reference evidence="3" key="2">
    <citation type="journal article" date="2020" name="Microorganisms">
        <title>Osmotic Adaptation and Compatible Solute Biosynthesis of Phototrophic Bacteria as Revealed from Genome Analyses.</title>
        <authorList>
            <person name="Imhoff J.F."/>
            <person name="Rahn T."/>
            <person name="Kunzel S."/>
            <person name="Keller A."/>
            <person name="Neulinger S.C."/>
        </authorList>
    </citation>
    <scope>NUCLEOTIDE SEQUENCE</scope>
    <source>
        <strain evidence="3">LMG 28126</strain>
    </source>
</reference>
<dbReference type="InterPro" id="IPR051012">
    <property type="entry name" value="CellSynth/LPSAsmb/PSIAsmb"/>
</dbReference>
<dbReference type="Pfam" id="PF14559">
    <property type="entry name" value="TPR_19"/>
    <property type="match status" value="4"/>
</dbReference>
<dbReference type="Gene3D" id="1.25.40.10">
    <property type="entry name" value="Tetratricopeptide repeat domain"/>
    <property type="match status" value="4"/>
</dbReference>
<name>A0A934WK85_9RHOB</name>
<keyword evidence="1" id="KW-0677">Repeat</keyword>
<evidence type="ECO:0000313" key="3">
    <source>
        <dbReference type="EMBL" id="MBK5928846.1"/>
    </source>
</evidence>
<dbReference type="InterPro" id="IPR019734">
    <property type="entry name" value="TPR_rpt"/>
</dbReference>
<dbReference type="SUPFAM" id="SSF48452">
    <property type="entry name" value="TPR-like"/>
    <property type="match status" value="3"/>
</dbReference>
<dbReference type="InterPro" id="IPR011990">
    <property type="entry name" value="TPR-like_helical_dom_sf"/>
</dbReference>
<proteinExistence type="predicted"/>
<gene>
    <name evidence="3" type="ORF">CCR87_16140</name>
</gene>
<organism evidence="3 4">
    <name type="scientific">Rhodobaculum claviforme</name>
    <dbReference type="NCBI Taxonomy" id="1549854"/>
    <lineage>
        <taxon>Bacteria</taxon>
        <taxon>Pseudomonadati</taxon>
        <taxon>Pseudomonadota</taxon>
        <taxon>Alphaproteobacteria</taxon>
        <taxon>Rhodobacterales</taxon>
        <taxon>Paracoccaceae</taxon>
        <taxon>Rhodobaculum</taxon>
    </lineage>
</organism>
<comment type="caution">
    <text evidence="3">The sequence shown here is derived from an EMBL/GenBank/DDBJ whole genome shotgun (WGS) entry which is preliminary data.</text>
</comment>
<dbReference type="PANTHER" id="PTHR45586">
    <property type="entry name" value="TPR REPEAT-CONTAINING PROTEIN PA4667"/>
    <property type="match status" value="1"/>
</dbReference>
<evidence type="ECO:0000313" key="4">
    <source>
        <dbReference type="Proteomes" id="UP000706333"/>
    </source>
</evidence>
<keyword evidence="4" id="KW-1185">Reference proteome</keyword>
<dbReference type="Proteomes" id="UP000706333">
    <property type="component" value="Unassembled WGS sequence"/>
</dbReference>
<accession>A0A934WK85</accession>
<dbReference type="SMART" id="SM00028">
    <property type="entry name" value="TPR"/>
    <property type="match status" value="6"/>
</dbReference>
<evidence type="ECO:0000256" key="2">
    <source>
        <dbReference type="ARBA" id="ARBA00022803"/>
    </source>
</evidence>
<evidence type="ECO:0008006" key="5">
    <source>
        <dbReference type="Google" id="ProtNLM"/>
    </source>
</evidence>
<sequence>MPTVFSVPSVRFRAPVLAGLAVAMALALSGCESGEDRAERHFSNGVALIEQGEVTQGLLELRNAVRLLPEHVEARLAIARAENARGRSAAAFGEFMQVVERAPEQLEARVALARLALQEGEWAVAERHGRAAEELAPDTDEVRFVVAMLDYRDAMVAEDRAAADDAAGRINAMIDDFPRDGMAWRLVIDHALAQGTQMQAGLARLEEALVQRPDIREFHELRIRVLNELARPDALREALHDMYAQFPDDEDVLRGLVGYLMQRDEQPAAEELLRVRADLDGAPQEHVLQLLDFINTTLGSEAALAEVDARIAAAEDDALRLHAARAVLRLGTGDHDGAIAELETALAAAAPSDERNDVRAELARMALATGETDRARAMVAEILDEDSRHVEALKLHAAWLIDDERTTDAIAALRTAQGRAPRDTAVMLLLGRAHEREGDRGLAGERYAQAVELSGNAARESLNYAGFLLVDNRLDAAESVLTSALREAPANADLIAALGQVQVARGEWDRAQRSIWQLRALDTPAALRAADALEADSLMQQGRTQDTIAFLETLVADGSEESAALAALLQTQVRAGEIDGARALLEERLAERPDDPTLRFLGAGMMVLDGEIDAAEAVYRELLAEFPSAEAPLRVLHGLMIAQGRIDDAQALIDAVLAEVPEAVVPRMLRAARLEQEFDFEGAIAIYEELYASNRDNLVFANNLASLMATHRDDAESLERAFLIARRLSGTEVPAFRDTYGWIQYRRGNHADAVTYLEPAAAGLPNDPFVQYHLGMAYHAVGRTEEARVQLQRAIDLAGGAVLPQFDRAREILASLADAPADAPDAVPDLAPSEAAPLD</sequence>
<keyword evidence="2" id="KW-0802">TPR repeat</keyword>